<dbReference type="Gene3D" id="1.10.260.40">
    <property type="entry name" value="lambda repressor-like DNA-binding domains"/>
    <property type="match status" value="1"/>
</dbReference>
<comment type="caution">
    <text evidence="2">The sequence shown here is derived from an EMBL/GenBank/DDBJ whole genome shotgun (WGS) entry which is preliminary data.</text>
</comment>
<dbReference type="OrthoDB" id="3196789at2"/>
<dbReference type="SUPFAM" id="SSF47413">
    <property type="entry name" value="lambda repressor-like DNA-binding domains"/>
    <property type="match status" value="1"/>
</dbReference>
<organism evidence="2 3">
    <name type="scientific">Pseudomonas prosekii</name>
    <dbReference type="NCBI Taxonomy" id="1148509"/>
    <lineage>
        <taxon>Bacteria</taxon>
        <taxon>Pseudomonadati</taxon>
        <taxon>Pseudomonadota</taxon>
        <taxon>Gammaproteobacteria</taxon>
        <taxon>Pseudomonadales</taxon>
        <taxon>Pseudomonadaceae</taxon>
        <taxon>Pseudomonas</taxon>
    </lineage>
</organism>
<name>A0A2U2DBC2_9PSED</name>
<evidence type="ECO:0000313" key="2">
    <source>
        <dbReference type="EMBL" id="PWE46696.1"/>
    </source>
</evidence>
<dbReference type="GO" id="GO:0003677">
    <property type="term" value="F:DNA binding"/>
    <property type="evidence" value="ECO:0007669"/>
    <property type="project" value="InterPro"/>
</dbReference>
<evidence type="ECO:0000259" key="1">
    <source>
        <dbReference type="PROSITE" id="PS50943"/>
    </source>
</evidence>
<dbReference type="AlphaFoldDB" id="A0A2U2DBC2"/>
<evidence type="ECO:0000313" key="3">
    <source>
        <dbReference type="Proteomes" id="UP000245056"/>
    </source>
</evidence>
<dbReference type="InterPro" id="IPR001387">
    <property type="entry name" value="Cro/C1-type_HTH"/>
</dbReference>
<dbReference type="RefSeq" id="WP_109520512.1">
    <property type="nucleotide sequence ID" value="NZ_QFAW01000007.1"/>
</dbReference>
<dbReference type="CDD" id="cd00093">
    <property type="entry name" value="HTH_XRE"/>
    <property type="match status" value="1"/>
</dbReference>
<dbReference type="Proteomes" id="UP000245056">
    <property type="component" value="Unassembled WGS sequence"/>
</dbReference>
<dbReference type="InterPro" id="IPR010982">
    <property type="entry name" value="Lambda_DNA-bd_dom_sf"/>
</dbReference>
<dbReference type="EMBL" id="QFAW01000007">
    <property type="protein sequence ID" value="PWE46696.1"/>
    <property type="molecule type" value="Genomic_DNA"/>
</dbReference>
<feature type="domain" description="HTH cro/C1-type" evidence="1">
    <location>
        <begin position="9"/>
        <end position="62"/>
    </location>
</feature>
<proteinExistence type="predicted"/>
<dbReference type="Pfam" id="PF01381">
    <property type="entry name" value="HTH_3"/>
    <property type="match status" value="1"/>
</dbReference>
<reference evidence="2 3" key="1">
    <citation type="submission" date="2018-05" db="EMBL/GenBank/DDBJ databases">
        <title>Genome sequences of two Antarctic strains of Pseudomonas prosekii: insights into adaptation to extreme conditions.</title>
        <authorList>
            <person name="Snopkova K."/>
            <person name="Dufkova K."/>
            <person name="Cejkova D."/>
            <person name="Sedlacek I."/>
            <person name="Smajs D."/>
        </authorList>
    </citation>
    <scope>NUCLEOTIDE SEQUENCE [LARGE SCALE GENOMIC DNA]</scope>
    <source>
        <strain evidence="2 3">P2673</strain>
    </source>
</reference>
<gene>
    <name evidence="2" type="ORF">C9I49_07095</name>
</gene>
<dbReference type="PROSITE" id="PS50943">
    <property type="entry name" value="HTH_CROC1"/>
    <property type="match status" value="1"/>
</dbReference>
<dbReference type="SMART" id="SM00530">
    <property type="entry name" value="HTH_XRE"/>
    <property type="match status" value="1"/>
</dbReference>
<accession>A0A2U2DBC2</accession>
<sequence length="115" mass="12582">MGVAVGDRLREERARLGLNQEAFAQLGGITRNTQGSYEKGERNADSVYLCAVAKAGVDVLYVLTGARLLRAVEGLGEAEEQLIRQFRTLSDYDQKAVHRIVDAMSEVTRLSAVAK</sequence>
<protein>
    <submittedName>
        <fullName evidence="2">Transcriptional regulator</fullName>
    </submittedName>
</protein>